<reference evidence="1" key="2">
    <citation type="submission" date="2018-08" db="UniProtKB">
        <authorList>
            <consortium name="EnsemblPlants"/>
        </authorList>
    </citation>
    <scope>IDENTIFICATION</scope>
    <source>
        <strain evidence="1">Yugu1</strain>
    </source>
</reference>
<accession>K3ZGC3</accession>
<name>K3ZGC3_SETIT</name>
<reference evidence="2" key="1">
    <citation type="journal article" date="2012" name="Nat. Biotechnol.">
        <title>Reference genome sequence of the model plant Setaria.</title>
        <authorList>
            <person name="Bennetzen J.L."/>
            <person name="Schmutz J."/>
            <person name="Wang H."/>
            <person name="Percifield R."/>
            <person name="Hawkins J."/>
            <person name="Pontaroli A.C."/>
            <person name="Estep M."/>
            <person name="Feng L."/>
            <person name="Vaughn J.N."/>
            <person name="Grimwood J."/>
            <person name="Jenkins J."/>
            <person name="Barry K."/>
            <person name="Lindquist E."/>
            <person name="Hellsten U."/>
            <person name="Deshpande S."/>
            <person name="Wang X."/>
            <person name="Wu X."/>
            <person name="Mitros T."/>
            <person name="Triplett J."/>
            <person name="Yang X."/>
            <person name="Ye C.Y."/>
            <person name="Mauro-Herrera M."/>
            <person name="Wang L."/>
            <person name="Li P."/>
            <person name="Sharma M."/>
            <person name="Sharma R."/>
            <person name="Ronald P.C."/>
            <person name="Panaud O."/>
            <person name="Kellogg E.A."/>
            <person name="Brutnell T.P."/>
            <person name="Doust A.N."/>
            <person name="Tuskan G.A."/>
            <person name="Rokhsar D."/>
            <person name="Devos K.M."/>
        </authorList>
    </citation>
    <scope>NUCLEOTIDE SEQUENCE [LARGE SCALE GENOMIC DNA]</scope>
    <source>
        <strain evidence="2">cv. Yugu1</strain>
    </source>
</reference>
<keyword evidence="2" id="KW-1185">Reference proteome</keyword>
<dbReference type="AlphaFoldDB" id="K3ZGC3"/>
<evidence type="ECO:0000313" key="2">
    <source>
        <dbReference type="Proteomes" id="UP000004995"/>
    </source>
</evidence>
<dbReference type="HOGENOM" id="CLU_3053962_0_0_1"/>
<dbReference type="Gramene" id="KQL14474">
    <property type="protein sequence ID" value="KQL14474"/>
    <property type="gene ID" value="SETIT_025625mg"/>
</dbReference>
<evidence type="ECO:0000313" key="1">
    <source>
        <dbReference type="EnsemblPlants" id="KQL14474"/>
    </source>
</evidence>
<protein>
    <submittedName>
        <fullName evidence="1">Uncharacterized protein</fullName>
    </submittedName>
</protein>
<dbReference type="EMBL" id="AGNK02001573">
    <property type="status" value="NOT_ANNOTATED_CDS"/>
    <property type="molecule type" value="Genomic_DNA"/>
</dbReference>
<dbReference type="EnsemblPlants" id="KQL14474">
    <property type="protein sequence ID" value="KQL14474"/>
    <property type="gene ID" value="SETIT_025625mg"/>
</dbReference>
<dbReference type="InParanoid" id="K3ZGC3"/>
<organism evidence="1 2">
    <name type="scientific">Setaria italica</name>
    <name type="common">Foxtail millet</name>
    <name type="synonym">Panicum italicum</name>
    <dbReference type="NCBI Taxonomy" id="4555"/>
    <lineage>
        <taxon>Eukaryota</taxon>
        <taxon>Viridiplantae</taxon>
        <taxon>Streptophyta</taxon>
        <taxon>Embryophyta</taxon>
        <taxon>Tracheophyta</taxon>
        <taxon>Spermatophyta</taxon>
        <taxon>Magnoliopsida</taxon>
        <taxon>Liliopsida</taxon>
        <taxon>Poales</taxon>
        <taxon>Poaceae</taxon>
        <taxon>PACMAD clade</taxon>
        <taxon>Panicoideae</taxon>
        <taxon>Panicodae</taxon>
        <taxon>Paniceae</taxon>
        <taxon>Cenchrinae</taxon>
        <taxon>Setaria</taxon>
    </lineage>
</organism>
<sequence length="54" mass="5708">MRMEDHQEIELFTISRLREGRAGARGGISLPPCRDGAAVSSPAPSYAAAALLLP</sequence>
<proteinExistence type="predicted"/>
<dbReference type="Proteomes" id="UP000004995">
    <property type="component" value="Unassembled WGS sequence"/>
</dbReference>